<dbReference type="PANTHER" id="PTHR43434:SF26">
    <property type="entry name" value="PYROPHOSPHATASE PPAX"/>
    <property type="match status" value="1"/>
</dbReference>
<dbReference type="GO" id="GO:0006281">
    <property type="term" value="P:DNA repair"/>
    <property type="evidence" value="ECO:0007669"/>
    <property type="project" value="TreeGrafter"/>
</dbReference>
<dbReference type="InterPro" id="IPR023214">
    <property type="entry name" value="HAD_sf"/>
</dbReference>
<dbReference type="GO" id="GO:0008967">
    <property type="term" value="F:phosphoglycolate phosphatase activity"/>
    <property type="evidence" value="ECO:0007669"/>
    <property type="project" value="TreeGrafter"/>
</dbReference>
<sequence length="56" mass="6088">MAHYKPHPDGILKLVELYSLDKAETVMIGDAIFDLQMAKAADVASCGVTWGSHGER</sequence>
<reference evidence="1" key="1">
    <citation type="submission" date="2020-10" db="EMBL/GenBank/DDBJ databases">
        <title>Genomic Encyclopedia of Type Strains, Phase IV (KMG-IV): sequencing the most valuable type-strain genomes for metagenomic binning, comparative biology and taxonomic classification.</title>
        <authorList>
            <person name="Goeker M."/>
        </authorList>
    </citation>
    <scope>NUCLEOTIDE SEQUENCE</scope>
    <source>
        <strain evidence="1">DSM 13886</strain>
    </source>
</reference>
<proteinExistence type="predicted"/>
<name>A0A927R4Y8_9BACL</name>
<gene>
    <name evidence="1" type="ORF">H4683_003867</name>
</gene>
<keyword evidence="2" id="KW-1185">Reference proteome</keyword>
<dbReference type="SUPFAM" id="SSF56784">
    <property type="entry name" value="HAD-like"/>
    <property type="match status" value="1"/>
</dbReference>
<dbReference type="InterPro" id="IPR050155">
    <property type="entry name" value="HAD-like_hydrolase_sf"/>
</dbReference>
<dbReference type="PANTHER" id="PTHR43434">
    <property type="entry name" value="PHOSPHOGLYCOLATE PHOSPHATASE"/>
    <property type="match status" value="1"/>
</dbReference>
<dbReference type="GO" id="GO:0005829">
    <property type="term" value="C:cytosol"/>
    <property type="evidence" value="ECO:0007669"/>
    <property type="project" value="TreeGrafter"/>
</dbReference>
<dbReference type="EMBL" id="JADBEL010000035">
    <property type="protein sequence ID" value="MBE1556741.1"/>
    <property type="molecule type" value="Genomic_DNA"/>
</dbReference>
<keyword evidence="1" id="KW-0378">Hydrolase</keyword>
<evidence type="ECO:0000313" key="2">
    <source>
        <dbReference type="Proteomes" id="UP000658225"/>
    </source>
</evidence>
<dbReference type="InterPro" id="IPR041492">
    <property type="entry name" value="HAD_2"/>
</dbReference>
<organism evidence="1 2">
    <name type="scientific">Sporosarcina limicola</name>
    <dbReference type="NCBI Taxonomy" id="34101"/>
    <lineage>
        <taxon>Bacteria</taxon>
        <taxon>Bacillati</taxon>
        <taxon>Bacillota</taxon>
        <taxon>Bacilli</taxon>
        <taxon>Bacillales</taxon>
        <taxon>Caryophanaceae</taxon>
        <taxon>Sporosarcina</taxon>
    </lineage>
</organism>
<comment type="caution">
    <text evidence="1">The sequence shown here is derived from an EMBL/GenBank/DDBJ whole genome shotgun (WGS) entry which is preliminary data.</text>
</comment>
<dbReference type="InterPro" id="IPR036412">
    <property type="entry name" value="HAD-like_sf"/>
</dbReference>
<dbReference type="Gene3D" id="3.40.50.1000">
    <property type="entry name" value="HAD superfamily/HAD-like"/>
    <property type="match status" value="1"/>
</dbReference>
<dbReference type="AlphaFoldDB" id="A0A927R4Y8"/>
<dbReference type="Proteomes" id="UP000658225">
    <property type="component" value="Unassembled WGS sequence"/>
</dbReference>
<dbReference type="RefSeq" id="WP_338062498.1">
    <property type="nucleotide sequence ID" value="NZ_JADBEL010000035.1"/>
</dbReference>
<evidence type="ECO:0000313" key="1">
    <source>
        <dbReference type="EMBL" id="MBE1556741.1"/>
    </source>
</evidence>
<accession>A0A927R4Y8</accession>
<protein>
    <submittedName>
        <fullName evidence="1">Phosphoglycolate phosphatase-like HAD superfamily hydrolase</fullName>
    </submittedName>
</protein>
<dbReference type="Pfam" id="PF13419">
    <property type="entry name" value="HAD_2"/>
    <property type="match status" value="1"/>
</dbReference>